<sequence length="83" mass="9254">MRENAHTCAGLDQCIVAGGKTSEEIKQMTPLEKNQHATLCDKNRNIKAKDVSNIAKKMGCPDEKTTKHSKLQWIFVAYLHANA</sequence>
<protein>
    <submittedName>
        <fullName evidence="1">Uncharacterized protein</fullName>
    </submittedName>
</protein>
<comment type="caution">
    <text evidence="1">The sequence shown here is derived from an EMBL/GenBank/DDBJ whole genome shotgun (WGS) entry which is preliminary data.</text>
</comment>
<reference evidence="2" key="1">
    <citation type="journal article" date="2015" name="PLoS Genet.">
        <title>Genome Sequence and Transcriptome Analyses of Chrysochromulina tobin: Metabolic Tools for Enhanced Algal Fitness in the Prominent Order Prymnesiales (Haptophyceae).</title>
        <authorList>
            <person name="Hovde B.T."/>
            <person name="Deodato C.R."/>
            <person name="Hunsperger H.M."/>
            <person name="Ryken S.A."/>
            <person name="Yost W."/>
            <person name="Jha R.K."/>
            <person name="Patterson J."/>
            <person name="Monnat R.J. Jr."/>
            <person name="Barlow S.B."/>
            <person name="Starkenburg S.R."/>
            <person name="Cattolico R.A."/>
        </authorList>
    </citation>
    <scope>NUCLEOTIDE SEQUENCE</scope>
    <source>
        <strain evidence="2">CCMP291</strain>
    </source>
</reference>
<accession>A0A0M0LQI2</accession>
<proteinExistence type="predicted"/>
<gene>
    <name evidence="1" type="ORF">Ctob_016281</name>
</gene>
<name>A0A0M0LQI2_9EUKA</name>
<dbReference type="AlphaFoldDB" id="A0A0M0LQI2"/>
<keyword evidence="2" id="KW-1185">Reference proteome</keyword>
<organism evidence="1 2">
    <name type="scientific">Chrysochromulina tobinii</name>
    <dbReference type="NCBI Taxonomy" id="1460289"/>
    <lineage>
        <taxon>Eukaryota</taxon>
        <taxon>Haptista</taxon>
        <taxon>Haptophyta</taxon>
        <taxon>Prymnesiophyceae</taxon>
        <taxon>Prymnesiales</taxon>
        <taxon>Chrysochromulinaceae</taxon>
        <taxon>Chrysochromulina</taxon>
    </lineage>
</organism>
<dbReference type="Proteomes" id="UP000037460">
    <property type="component" value="Unassembled WGS sequence"/>
</dbReference>
<evidence type="ECO:0000313" key="1">
    <source>
        <dbReference type="EMBL" id="KOO53261.1"/>
    </source>
</evidence>
<evidence type="ECO:0000313" key="2">
    <source>
        <dbReference type="Proteomes" id="UP000037460"/>
    </source>
</evidence>
<dbReference type="EMBL" id="JWZX01000309">
    <property type="protein sequence ID" value="KOO53261.1"/>
    <property type="molecule type" value="Genomic_DNA"/>
</dbReference>